<dbReference type="Pfam" id="PF04307">
    <property type="entry name" value="YdjM"/>
    <property type="match status" value="1"/>
</dbReference>
<keyword evidence="4 6" id="KW-1133">Transmembrane helix</keyword>
<evidence type="ECO:0000313" key="8">
    <source>
        <dbReference type="Proteomes" id="UP001153636"/>
    </source>
</evidence>
<dbReference type="Proteomes" id="UP001153636">
    <property type="component" value="Chromosome 2"/>
</dbReference>
<protein>
    <recommendedName>
        <fullName evidence="2">Transmembrane protein 267</fullName>
    </recommendedName>
</protein>
<dbReference type="EMBL" id="OV651814">
    <property type="protein sequence ID" value="CAH1105579.1"/>
    <property type="molecule type" value="Genomic_DNA"/>
</dbReference>
<organism evidence="7 8">
    <name type="scientific">Psylliodes chrysocephalus</name>
    <dbReference type="NCBI Taxonomy" id="3402493"/>
    <lineage>
        <taxon>Eukaryota</taxon>
        <taxon>Metazoa</taxon>
        <taxon>Ecdysozoa</taxon>
        <taxon>Arthropoda</taxon>
        <taxon>Hexapoda</taxon>
        <taxon>Insecta</taxon>
        <taxon>Pterygota</taxon>
        <taxon>Neoptera</taxon>
        <taxon>Endopterygota</taxon>
        <taxon>Coleoptera</taxon>
        <taxon>Polyphaga</taxon>
        <taxon>Cucujiformia</taxon>
        <taxon>Chrysomeloidea</taxon>
        <taxon>Chrysomelidae</taxon>
        <taxon>Galerucinae</taxon>
        <taxon>Alticini</taxon>
        <taxon>Psylliodes</taxon>
    </lineage>
</organism>
<keyword evidence="3 6" id="KW-0812">Transmembrane</keyword>
<evidence type="ECO:0000313" key="7">
    <source>
        <dbReference type="EMBL" id="CAH1105579.1"/>
    </source>
</evidence>
<reference evidence="7" key="1">
    <citation type="submission" date="2022-01" db="EMBL/GenBank/DDBJ databases">
        <authorList>
            <person name="King R."/>
        </authorList>
    </citation>
    <scope>NUCLEOTIDE SEQUENCE</scope>
</reference>
<dbReference type="InterPro" id="IPR026572">
    <property type="entry name" value="TMEM267"/>
</dbReference>
<comment type="subcellular location">
    <subcellularLocation>
        <location evidence="1">Membrane</location>
        <topology evidence="1">Multi-pass membrane protein</topology>
    </subcellularLocation>
</comment>
<sequence>MTIAATRNIDERTGIEYIKKHTKSMLKGTLFTGVFQEKRLVDELYDYRDVVTVCPEEDAFIQNLRAIKNKIDENVLFQHWLGITEPNTVGAPVGYNLWVVLPKEVFGKYWYKVKTVEFLDKEIRLKLDIVRPYQRESTPLRNTSDYESENLSSILEEKKLQIKQNLEYFLRELLTLVAYSKLHVFQALFDNATHFLIGGLSWLIVCLYSKEVSTSGKILEVVCCSLLSSFIDLDHFIEARSLNLKDATNLKRRPFLHCSTVPVLLCLLILLVGNFLESYTAKRCSLIVLTAFASHHTRDATRRGYWLYPFGNTAPIPYAMYIGLSCVLPHLVVIANSYFKISVRDYNALETTVI</sequence>
<dbReference type="AlphaFoldDB" id="A0A9P0CV70"/>
<feature type="transmembrane region" description="Helical" evidence="6">
    <location>
        <begin position="318"/>
        <end position="339"/>
    </location>
</feature>
<evidence type="ECO:0000256" key="3">
    <source>
        <dbReference type="ARBA" id="ARBA00022692"/>
    </source>
</evidence>
<evidence type="ECO:0000256" key="1">
    <source>
        <dbReference type="ARBA" id="ARBA00004141"/>
    </source>
</evidence>
<keyword evidence="5 6" id="KW-0472">Membrane</keyword>
<dbReference type="InterPro" id="IPR007404">
    <property type="entry name" value="YdjM-like"/>
</dbReference>
<keyword evidence="8" id="KW-1185">Reference proteome</keyword>
<dbReference type="PANTHER" id="PTHR13628:SF1">
    <property type="entry name" value="TRANSMEMBRANE PROTEIN 267"/>
    <property type="match status" value="1"/>
</dbReference>
<feature type="transmembrane region" description="Helical" evidence="6">
    <location>
        <begin position="255"/>
        <end position="276"/>
    </location>
</feature>
<evidence type="ECO:0000256" key="2">
    <source>
        <dbReference type="ARBA" id="ARBA00013977"/>
    </source>
</evidence>
<proteinExistence type="predicted"/>
<accession>A0A9P0CV70</accession>
<dbReference type="GO" id="GO:0016020">
    <property type="term" value="C:membrane"/>
    <property type="evidence" value="ECO:0007669"/>
    <property type="project" value="UniProtKB-SubCell"/>
</dbReference>
<gene>
    <name evidence="7" type="ORF">PSYICH_LOCUS6558</name>
</gene>
<dbReference type="OrthoDB" id="10014558at2759"/>
<evidence type="ECO:0000256" key="6">
    <source>
        <dbReference type="SAM" id="Phobius"/>
    </source>
</evidence>
<evidence type="ECO:0000256" key="5">
    <source>
        <dbReference type="ARBA" id="ARBA00023136"/>
    </source>
</evidence>
<evidence type="ECO:0000256" key="4">
    <source>
        <dbReference type="ARBA" id="ARBA00022989"/>
    </source>
</evidence>
<dbReference type="PANTHER" id="PTHR13628">
    <property type="entry name" value="TRANSMEMBRANE PROTEIN 267"/>
    <property type="match status" value="1"/>
</dbReference>
<name>A0A9P0CV70_9CUCU</name>